<protein>
    <submittedName>
        <fullName evidence="2">(spotted green pufferfish) hypothetical protein</fullName>
    </submittedName>
</protein>
<organism evidence="2">
    <name type="scientific">Tetraodon nigroviridis</name>
    <name type="common">Spotted green pufferfish</name>
    <name type="synonym">Chelonodon nigroviridis</name>
    <dbReference type="NCBI Taxonomy" id="99883"/>
    <lineage>
        <taxon>Eukaryota</taxon>
        <taxon>Metazoa</taxon>
        <taxon>Chordata</taxon>
        <taxon>Craniata</taxon>
        <taxon>Vertebrata</taxon>
        <taxon>Euteleostomi</taxon>
        <taxon>Actinopterygii</taxon>
        <taxon>Neopterygii</taxon>
        <taxon>Teleostei</taxon>
        <taxon>Neoteleostei</taxon>
        <taxon>Acanthomorphata</taxon>
        <taxon>Eupercaria</taxon>
        <taxon>Tetraodontiformes</taxon>
        <taxon>Tetradontoidea</taxon>
        <taxon>Tetraodontidae</taxon>
        <taxon>Tetraodon</taxon>
    </lineage>
</organism>
<feature type="region of interest" description="Disordered" evidence="1">
    <location>
        <begin position="71"/>
        <end position="92"/>
    </location>
</feature>
<gene>
    <name evidence="2" type="ORF">GSTENG00037050001</name>
</gene>
<feature type="non-terminal residue" evidence="2">
    <location>
        <position position="1"/>
    </location>
</feature>
<evidence type="ECO:0000313" key="2">
    <source>
        <dbReference type="EMBL" id="CAG14376.1"/>
    </source>
</evidence>
<evidence type="ECO:0000256" key="1">
    <source>
        <dbReference type="SAM" id="MobiDB-lite"/>
    </source>
</evidence>
<reference evidence="2" key="1">
    <citation type="journal article" date="2004" name="Nature">
        <title>Genome duplication in the teleost fish Tetraodon nigroviridis reveals the early vertebrate proto-karyotype.</title>
        <authorList>
            <person name="Jaillon O."/>
            <person name="Aury J.-M."/>
            <person name="Brunet F."/>
            <person name="Petit J.-L."/>
            <person name="Stange-Thomann N."/>
            <person name="Mauceli E."/>
            <person name="Bouneau L."/>
            <person name="Fischer C."/>
            <person name="Ozouf-Costaz C."/>
            <person name="Bernot A."/>
            <person name="Nicaud S."/>
            <person name="Jaffe D."/>
            <person name="Fisher S."/>
            <person name="Lutfalla G."/>
            <person name="Dossat C."/>
            <person name="Segurens B."/>
            <person name="Dasilva C."/>
            <person name="Salanoubat M."/>
            <person name="Levy M."/>
            <person name="Boudet N."/>
            <person name="Castellano S."/>
            <person name="Anthouard V."/>
            <person name="Jubin C."/>
            <person name="Castelli V."/>
            <person name="Katinka M."/>
            <person name="Vacherie B."/>
            <person name="Biemont C."/>
            <person name="Skalli Z."/>
            <person name="Cattolico L."/>
            <person name="Poulain J."/>
            <person name="De Berardinis V."/>
            <person name="Cruaud C."/>
            <person name="Duprat S."/>
            <person name="Brottier P."/>
            <person name="Coutanceau J.-P."/>
            <person name="Gouzy J."/>
            <person name="Parra G."/>
            <person name="Lardier G."/>
            <person name="Chapple C."/>
            <person name="McKernan K.J."/>
            <person name="McEwan P."/>
            <person name="Bosak S."/>
            <person name="Kellis M."/>
            <person name="Volff J.-N."/>
            <person name="Guigo R."/>
            <person name="Zody M.C."/>
            <person name="Mesirov J."/>
            <person name="Lindblad-Toh K."/>
            <person name="Birren B."/>
            <person name="Nusbaum C."/>
            <person name="Kahn D."/>
            <person name="Robinson-Rechavi M."/>
            <person name="Laudet V."/>
            <person name="Schachter V."/>
            <person name="Quetier F."/>
            <person name="Saurin W."/>
            <person name="Scarpelli C."/>
            <person name="Wincker P."/>
            <person name="Lander E.S."/>
            <person name="Weissenbach J."/>
            <person name="Roest Crollius H."/>
        </authorList>
    </citation>
    <scope>NUCLEOTIDE SEQUENCE [LARGE SCALE GENOMIC DNA]</scope>
</reference>
<dbReference type="EMBL" id="CAAE01022238">
    <property type="protein sequence ID" value="CAG14376.1"/>
    <property type="molecule type" value="Genomic_DNA"/>
</dbReference>
<accession>Q4RB57</accession>
<comment type="caution">
    <text evidence="2">The sequence shown here is derived from an EMBL/GenBank/DDBJ whole genome shotgun (WGS) entry which is preliminary data.</text>
</comment>
<name>Q4RB57_TETNG</name>
<dbReference type="KEGG" id="tng:GSTEN00037050G001"/>
<reference evidence="2" key="2">
    <citation type="submission" date="2004-02" db="EMBL/GenBank/DDBJ databases">
        <authorList>
            <consortium name="Genoscope"/>
            <consortium name="Whitehead Institute Centre for Genome Research"/>
        </authorList>
    </citation>
    <scope>NUCLEOTIDE SEQUENCE</scope>
</reference>
<proteinExistence type="predicted"/>
<dbReference type="AlphaFoldDB" id="Q4RB57"/>
<sequence length="92" mass="9752">LDGDCAAVAHSFPQMKPHPGLLAPSRNSGVDHGALVLGTEVCEVPPLCMAISTPLSLLLVLPRGKARCCTRSGHPDWTGTSERPQQEAVNKR</sequence>